<feature type="non-terminal residue" evidence="2">
    <location>
        <position position="1"/>
    </location>
</feature>
<dbReference type="NCBIfam" id="NF047558">
    <property type="entry name" value="TPR_END_plus"/>
    <property type="match status" value="1"/>
</dbReference>
<dbReference type="Proteomes" id="UP000598633">
    <property type="component" value="Unassembled WGS sequence"/>
</dbReference>
<sequence>WARTEGGASQIRITPQLIRVDDDTYLWAETYDRVLDDVFEIQAEIAQKVTAELGVTIGGHEKGGIGPNPTENFEAYQAYLRGRYWATRPHFTYENWERGMRAFQRAVELDPDFALAYAELARGHARARYFRHDLTPERLEAADTAAQQAFRLSPDDPRVHLNLGYYKLWGHRDIDGAMAEFERAGSKLADSSDVLDAMGDVYTVQGRWEEALESFQRGFELSPRDANLITGASWALDSLRRYPEAIAASDQAINLAPDAFWPYLYKALALWGWHGDASKTRAIFEALPSATGGWQRWSWYWQEMYEGRYDEALSRLESTTEGWIRIKMFARPNALYAAYAIEKRGDAEEAAAAYEIARGLLEAEIAGSPEDPRLHGSLGIAYAKQGRHEEAIREGKLACDLLPRSKDGFYYLPYVIDLAHIYTILGDNDAALERLEYLLDNPSYLSAPFLRMDPRWDPVRDDPRFQALLEKYELEE</sequence>
<organism evidence="2 3">
    <name type="scientific">Candidatus Sulfomarinibacter kjeldsenii</name>
    <dbReference type="NCBI Taxonomy" id="2885994"/>
    <lineage>
        <taxon>Bacteria</taxon>
        <taxon>Pseudomonadati</taxon>
        <taxon>Acidobacteriota</taxon>
        <taxon>Thermoanaerobaculia</taxon>
        <taxon>Thermoanaerobaculales</taxon>
        <taxon>Candidatus Sulfomarinibacteraceae</taxon>
        <taxon>Candidatus Sulfomarinibacter</taxon>
    </lineage>
</organism>
<dbReference type="PROSITE" id="PS50005">
    <property type="entry name" value="TPR"/>
    <property type="match status" value="1"/>
</dbReference>
<dbReference type="AlphaFoldDB" id="A0A8J6Y9J9"/>
<dbReference type="Pfam" id="PF13432">
    <property type="entry name" value="TPR_16"/>
    <property type="match status" value="2"/>
</dbReference>
<evidence type="ECO:0000313" key="2">
    <source>
        <dbReference type="EMBL" id="MBD3869785.1"/>
    </source>
</evidence>
<dbReference type="InterPro" id="IPR011990">
    <property type="entry name" value="TPR-like_helical_dom_sf"/>
</dbReference>
<accession>A0A8J6Y9J9</accession>
<comment type="caution">
    <text evidence="2">The sequence shown here is derived from an EMBL/GenBank/DDBJ whole genome shotgun (WGS) entry which is preliminary data.</text>
</comment>
<feature type="repeat" description="TPR" evidence="1">
    <location>
        <begin position="192"/>
        <end position="225"/>
    </location>
</feature>
<protein>
    <submittedName>
        <fullName evidence="2">Tetratricopeptide repeat protein</fullName>
    </submittedName>
</protein>
<dbReference type="EMBL" id="JACXWA010000005">
    <property type="protein sequence ID" value="MBD3869785.1"/>
    <property type="molecule type" value="Genomic_DNA"/>
</dbReference>
<dbReference type="PROSITE" id="PS50293">
    <property type="entry name" value="TPR_REGION"/>
    <property type="match status" value="1"/>
</dbReference>
<evidence type="ECO:0000256" key="1">
    <source>
        <dbReference type="PROSITE-ProRule" id="PRU00339"/>
    </source>
</evidence>
<keyword evidence="1" id="KW-0802">TPR repeat</keyword>
<dbReference type="PANTHER" id="PTHR12558:SF13">
    <property type="entry name" value="CELL DIVISION CYCLE PROTEIN 27 HOMOLOG"/>
    <property type="match status" value="1"/>
</dbReference>
<dbReference type="SMART" id="SM00028">
    <property type="entry name" value="TPR"/>
    <property type="match status" value="3"/>
</dbReference>
<proteinExistence type="predicted"/>
<dbReference type="Gene3D" id="1.25.40.10">
    <property type="entry name" value="Tetratricopeptide repeat domain"/>
    <property type="match status" value="3"/>
</dbReference>
<dbReference type="PANTHER" id="PTHR12558">
    <property type="entry name" value="CELL DIVISION CYCLE 16,23,27"/>
    <property type="match status" value="1"/>
</dbReference>
<gene>
    <name evidence="2" type="ORF">IFJ97_00300</name>
</gene>
<name>A0A8J6Y9J9_9BACT</name>
<dbReference type="SUPFAM" id="SSF48452">
    <property type="entry name" value="TPR-like"/>
    <property type="match status" value="2"/>
</dbReference>
<dbReference type="InterPro" id="IPR019734">
    <property type="entry name" value="TPR_rpt"/>
</dbReference>
<reference evidence="2 3" key="1">
    <citation type="submission" date="2020-08" db="EMBL/GenBank/DDBJ databases">
        <title>Acidobacteriota in marine sediments use diverse sulfur dissimilation pathways.</title>
        <authorList>
            <person name="Wasmund K."/>
        </authorList>
    </citation>
    <scope>NUCLEOTIDE SEQUENCE [LARGE SCALE GENOMIC DNA]</scope>
    <source>
        <strain evidence="2">MAG AM3-A</strain>
    </source>
</reference>
<evidence type="ECO:0000313" key="3">
    <source>
        <dbReference type="Proteomes" id="UP000598633"/>
    </source>
</evidence>